<accession>A0A0L8GUS8</accession>
<dbReference type="PANTHER" id="PTHR12414:SF8">
    <property type="entry name" value="TRANSCRIPTION FACTOR GLIAL CELLS MISSING-RELATED"/>
    <property type="match status" value="1"/>
</dbReference>
<dbReference type="InterPro" id="IPR036115">
    <property type="entry name" value="GCM_dom_sf"/>
</dbReference>
<dbReference type="PROSITE" id="PS50807">
    <property type="entry name" value="GCM"/>
    <property type="match status" value="1"/>
</dbReference>
<keyword evidence="1" id="KW-0217">Developmental protein</keyword>
<reference evidence="8" key="1">
    <citation type="submission" date="2015-07" db="EMBL/GenBank/DDBJ databases">
        <title>MeaNS - Measles Nucleotide Surveillance Program.</title>
        <authorList>
            <person name="Tran T."/>
            <person name="Druce J."/>
        </authorList>
    </citation>
    <scope>NUCLEOTIDE SEQUENCE</scope>
    <source>
        <strain evidence="8">UCB-OBI-ISO-001</strain>
        <tissue evidence="8">Gonad</tissue>
    </source>
</reference>
<feature type="region of interest" description="Disordered" evidence="6">
    <location>
        <begin position="1"/>
        <end position="37"/>
    </location>
</feature>
<organism evidence="8">
    <name type="scientific">Octopus bimaculoides</name>
    <name type="common">California two-spotted octopus</name>
    <dbReference type="NCBI Taxonomy" id="37653"/>
    <lineage>
        <taxon>Eukaryota</taxon>
        <taxon>Metazoa</taxon>
        <taxon>Spiralia</taxon>
        <taxon>Lophotrochozoa</taxon>
        <taxon>Mollusca</taxon>
        <taxon>Cephalopoda</taxon>
        <taxon>Coleoidea</taxon>
        <taxon>Octopodiformes</taxon>
        <taxon>Octopoda</taxon>
        <taxon>Incirrata</taxon>
        <taxon>Octopodidae</taxon>
        <taxon>Octopus</taxon>
    </lineage>
</organism>
<evidence type="ECO:0000313" key="8">
    <source>
        <dbReference type="EMBL" id="KOF80723.1"/>
    </source>
</evidence>
<evidence type="ECO:0000256" key="4">
    <source>
        <dbReference type="ARBA" id="ARBA00023163"/>
    </source>
</evidence>
<dbReference type="InterPro" id="IPR003902">
    <property type="entry name" value="Tscrpt_reg_GCM"/>
</dbReference>
<dbReference type="KEGG" id="obi:106874585"/>
<dbReference type="InterPro" id="IPR043021">
    <property type="entry name" value="GCM_small"/>
</dbReference>
<dbReference type="AlphaFoldDB" id="A0A0L8GUS8"/>
<protein>
    <recommendedName>
        <fullName evidence="7">GCM domain-containing protein</fullName>
    </recommendedName>
</protein>
<feature type="region of interest" description="Disordered" evidence="6">
    <location>
        <begin position="177"/>
        <end position="225"/>
    </location>
</feature>
<proteinExistence type="predicted"/>
<dbReference type="EMBL" id="KQ420299">
    <property type="protein sequence ID" value="KOF80723.1"/>
    <property type="molecule type" value="Genomic_DNA"/>
</dbReference>
<dbReference type="PANTHER" id="PTHR12414">
    <property type="entry name" value="GLIAL CELLS MISSING RELATED/GLIDE"/>
    <property type="match status" value="1"/>
</dbReference>
<keyword evidence="5" id="KW-0539">Nucleus</keyword>
<sequence length="679" mass="76521">MTLTESSKYSVGSQPPLGPVAPLSVSHTNSSKETSHHWDVNDSMLPMVAQFDVFEEWPNGHSRFVYGTELEEARRHASGWAMRNTNNHNVHILKKSCLGVLVCSLDCSLNDTGNKVHLRPAICDKARRKQIGKPCPNSKCGGHLELLSCRGHCGYPVTHFWRHLNSAIYFQAKGVHDHPRPEIKSSAEARRQQQNCKQQKRLQARGYRGKRRGRQTSAERPTKRHKVSQTNSVLCSCPPFECTCSQRTSSANSVPSGPFPAWMSGTVDNNDSYIQNSFLPSNPEAMPSYHQNNMVNDCRISPTNRPDISETKQLPTVYPMQPRLKLGQSPIRSPLTSLSRSVGHTNINRTFELESCDKIPVEEWTITKRRSQCEYESHFDRSVYTPGKQQDSMFYRNRQVTYSTIYSGLPSLPYETYNTPQQHRAPSDNFNLNGSWSNRHPRNSPNPEFGWEHGSGNISCGKPAENRDYPSRQGSYRESASWLPEHETRPSQMPSATRGMADMCCSYPPKHSSLREPIKMDLHDDVKPCPTILDSYPPKTRLSSVPDRSSASISPCFLELKSTSNFSKSLTDTDPNLTGEADKHDNRKSDYHWLRFQEPITPAPSSFDRDSLTFDPLHPSNSSKGPRTEMQIPCMQNCDYDGNLIPVYGDQSASSTANGCNSMKQNLCNHSINITLTYS</sequence>
<dbReference type="GO" id="GO:0042063">
    <property type="term" value="P:gliogenesis"/>
    <property type="evidence" value="ECO:0007669"/>
    <property type="project" value="TreeGrafter"/>
</dbReference>
<evidence type="ECO:0000256" key="6">
    <source>
        <dbReference type="SAM" id="MobiDB-lite"/>
    </source>
</evidence>
<keyword evidence="4" id="KW-0804">Transcription</keyword>
<dbReference type="Gene3D" id="3.30.70.3530">
    <property type="entry name" value="GCM motif"/>
    <property type="match status" value="1"/>
</dbReference>
<dbReference type="STRING" id="37653.A0A0L8GUS8"/>
<feature type="region of interest" description="Disordered" evidence="6">
    <location>
        <begin position="432"/>
        <end position="500"/>
    </location>
</feature>
<dbReference type="GO" id="GO:0001228">
    <property type="term" value="F:DNA-binding transcription activator activity, RNA polymerase II-specific"/>
    <property type="evidence" value="ECO:0007669"/>
    <property type="project" value="InterPro"/>
</dbReference>
<evidence type="ECO:0000259" key="7">
    <source>
        <dbReference type="PROSITE" id="PS50807"/>
    </source>
</evidence>
<evidence type="ECO:0000256" key="5">
    <source>
        <dbReference type="ARBA" id="ARBA00023242"/>
    </source>
</evidence>
<evidence type="ECO:0000256" key="2">
    <source>
        <dbReference type="ARBA" id="ARBA00023015"/>
    </source>
</evidence>
<dbReference type="Pfam" id="PF03615">
    <property type="entry name" value="GCM"/>
    <property type="match status" value="1"/>
</dbReference>
<dbReference type="InterPro" id="IPR043020">
    <property type="entry name" value="GCM_large"/>
</dbReference>
<dbReference type="GO" id="GO:0000978">
    <property type="term" value="F:RNA polymerase II cis-regulatory region sequence-specific DNA binding"/>
    <property type="evidence" value="ECO:0007669"/>
    <property type="project" value="TreeGrafter"/>
</dbReference>
<dbReference type="OrthoDB" id="6241117at2759"/>
<keyword evidence="2" id="KW-0805">Transcription regulation</keyword>
<evidence type="ECO:0000256" key="3">
    <source>
        <dbReference type="ARBA" id="ARBA00023125"/>
    </source>
</evidence>
<feature type="compositionally biased region" description="Polar residues" evidence="6">
    <location>
        <begin position="432"/>
        <end position="446"/>
    </location>
</feature>
<dbReference type="Gene3D" id="2.20.25.670">
    <property type="entry name" value="GCM domain, large subdomain"/>
    <property type="match status" value="1"/>
</dbReference>
<feature type="compositionally biased region" description="Basic residues" evidence="6">
    <location>
        <begin position="198"/>
        <end position="214"/>
    </location>
</feature>
<feature type="compositionally biased region" description="Polar residues" evidence="6">
    <location>
        <begin position="1"/>
        <end position="13"/>
    </location>
</feature>
<feature type="compositionally biased region" description="Basic and acidic residues" evidence="6">
    <location>
        <begin position="177"/>
        <end position="191"/>
    </location>
</feature>
<feature type="domain" description="GCM" evidence="7">
    <location>
        <begin position="36"/>
        <end position="193"/>
    </location>
</feature>
<evidence type="ECO:0000256" key="1">
    <source>
        <dbReference type="ARBA" id="ARBA00022473"/>
    </source>
</evidence>
<dbReference type="SUPFAM" id="SSF90073">
    <property type="entry name" value="GCM domain"/>
    <property type="match status" value="1"/>
</dbReference>
<gene>
    <name evidence="8" type="ORF">OCBIM_22027544mg</name>
</gene>
<dbReference type="GO" id="GO:0005634">
    <property type="term" value="C:nucleus"/>
    <property type="evidence" value="ECO:0007669"/>
    <property type="project" value="TreeGrafter"/>
</dbReference>
<name>A0A0L8GUS8_OCTBM</name>
<dbReference type="InterPro" id="IPR039791">
    <property type="entry name" value="GCM"/>
</dbReference>
<keyword evidence="3" id="KW-0238">DNA-binding</keyword>
<feature type="region of interest" description="Disordered" evidence="6">
    <location>
        <begin position="602"/>
        <end position="629"/>
    </location>
</feature>